<gene>
    <name evidence="1" type="ORF">LVJ94_33920</name>
</gene>
<proteinExistence type="predicted"/>
<protein>
    <recommendedName>
        <fullName evidence="3">DOT1 domain-containing protein</fullName>
    </recommendedName>
</protein>
<accession>A0ABZ2KZZ4</accession>
<dbReference type="Gene3D" id="3.40.50.150">
    <property type="entry name" value="Vaccinia Virus protein VP39"/>
    <property type="match status" value="1"/>
</dbReference>
<evidence type="ECO:0000313" key="1">
    <source>
        <dbReference type="EMBL" id="WXB01902.1"/>
    </source>
</evidence>
<reference evidence="1" key="1">
    <citation type="submission" date="2021-12" db="EMBL/GenBank/DDBJ databases">
        <title>Discovery of the Pendulisporaceae a myxobacterial family with distinct sporulation behavior and unique specialized metabolism.</title>
        <authorList>
            <person name="Garcia R."/>
            <person name="Popoff A."/>
            <person name="Bader C.D."/>
            <person name="Loehr J."/>
            <person name="Walesch S."/>
            <person name="Walt C."/>
            <person name="Boldt J."/>
            <person name="Bunk B."/>
            <person name="Haeckl F.J.F.P.J."/>
            <person name="Gunesch A.P."/>
            <person name="Birkelbach J."/>
            <person name="Nuebel U."/>
            <person name="Pietschmann T."/>
            <person name="Bach T."/>
            <person name="Mueller R."/>
        </authorList>
    </citation>
    <scope>NUCLEOTIDE SEQUENCE</scope>
    <source>
        <strain evidence="1">MSr11367</strain>
    </source>
</reference>
<dbReference type="InterPro" id="IPR029063">
    <property type="entry name" value="SAM-dependent_MTases_sf"/>
</dbReference>
<dbReference type="EMBL" id="CP089983">
    <property type="protein sequence ID" value="WXB01902.1"/>
    <property type="molecule type" value="Genomic_DNA"/>
</dbReference>
<dbReference type="Proteomes" id="UP001374803">
    <property type="component" value="Chromosome"/>
</dbReference>
<name>A0ABZ2KZZ4_9BACT</name>
<evidence type="ECO:0008006" key="3">
    <source>
        <dbReference type="Google" id="ProtNLM"/>
    </source>
</evidence>
<organism evidence="1 2">
    <name type="scientific">Pendulispora rubella</name>
    <dbReference type="NCBI Taxonomy" id="2741070"/>
    <lineage>
        <taxon>Bacteria</taxon>
        <taxon>Pseudomonadati</taxon>
        <taxon>Myxococcota</taxon>
        <taxon>Myxococcia</taxon>
        <taxon>Myxococcales</taxon>
        <taxon>Sorangiineae</taxon>
        <taxon>Pendulisporaceae</taxon>
        <taxon>Pendulispora</taxon>
    </lineage>
</organism>
<dbReference type="RefSeq" id="WP_394831521.1">
    <property type="nucleotide sequence ID" value="NZ_CP089929.1"/>
</dbReference>
<sequence length="223" mass="23574">MEESLRENAERIRSRIAGGAHDPAEFRASLLSVPPDARDAWLDLVFGLSELPDDGPDLPPGCVPYLPCSVDTLLRVVEQAGVQASDVFVDVGGGLGRAAAFVHLLTGAGAMAIEVQSKLVAAARDLAARLRVPRVACIEGDAAELTGCITIGSVFFLYCPFSGERLANVLAALESIARTRTIRVCCVDLPLPPCPWLALEPPRSGDLAIYRSTLLDGALRANG</sequence>
<keyword evidence="2" id="KW-1185">Reference proteome</keyword>
<evidence type="ECO:0000313" key="2">
    <source>
        <dbReference type="Proteomes" id="UP001374803"/>
    </source>
</evidence>
<dbReference type="SUPFAM" id="SSF53335">
    <property type="entry name" value="S-adenosyl-L-methionine-dependent methyltransferases"/>
    <property type="match status" value="1"/>
</dbReference>